<reference evidence="1" key="1">
    <citation type="journal article" date="2021" name="New Phytol.">
        <title>Evolutionary innovations through gain and loss of genes in the ectomycorrhizal Boletales.</title>
        <authorList>
            <person name="Wu G."/>
            <person name="Miyauchi S."/>
            <person name="Morin E."/>
            <person name="Kuo A."/>
            <person name="Drula E."/>
            <person name="Varga T."/>
            <person name="Kohler A."/>
            <person name="Feng B."/>
            <person name="Cao Y."/>
            <person name="Lipzen A."/>
            <person name="Daum C."/>
            <person name="Hundley H."/>
            <person name="Pangilinan J."/>
            <person name="Johnson J."/>
            <person name="Barry K."/>
            <person name="LaButti K."/>
            <person name="Ng V."/>
            <person name="Ahrendt S."/>
            <person name="Min B."/>
            <person name="Choi I.G."/>
            <person name="Park H."/>
            <person name="Plett J.M."/>
            <person name="Magnuson J."/>
            <person name="Spatafora J.W."/>
            <person name="Nagy L.G."/>
            <person name="Henrissat B."/>
            <person name="Grigoriev I.V."/>
            <person name="Yang Z.L."/>
            <person name="Xu J."/>
            <person name="Martin F.M."/>
        </authorList>
    </citation>
    <scope>NUCLEOTIDE SEQUENCE</scope>
    <source>
        <strain evidence="1">KUC20120723A-06</strain>
    </source>
</reference>
<name>A0ACB8BUT3_9AGAM</name>
<keyword evidence="2" id="KW-1185">Reference proteome</keyword>
<dbReference type="EMBL" id="MU266338">
    <property type="protein sequence ID" value="KAH7929725.1"/>
    <property type="molecule type" value="Genomic_DNA"/>
</dbReference>
<evidence type="ECO:0000313" key="2">
    <source>
        <dbReference type="Proteomes" id="UP000790709"/>
    </source>
</evidence>
<gene>
    <name evidence="1" type="ORF">BV22DRAFT_1102220</name>
</gene>
<dbReference type="Proteomes" id="UP000790709">
    <property type="component" value="Unassembled WGS sequence"/>
</dbReference>
<accession>A0ACB8BUT3</accession>
<sequence>MDYWPADERSIASSEQKSAKKKGKGNAQQQHVDIWQYPHLDYGTIGGATLVAREGRMRWTTALDTSDGMRPSSRGASVTVFPETRSPPLRMSNDYIVKRAQQGPHFLRTYIPDVDFPAELMKEELEADATLARDLSDFDPYSGNLLEVVPSYQKQDTSFVLFPMGEFNSDLINEAENSSIFEASGRSSHRFETPIQHIVPPTSISLAETGLSRLNFVLVRTMSATSMVTIDLQSDTPQVSRQIDIFRSDMGDRSVVDSKISSTGSNIILVNDHGHIHRCSVYPGGKAFQSIQASKSLAFEPQTDSFWRLGLTAFDQGCYLASCKSVGFIDFRSNDPFSDVYSIKNCSNIITSIEPPALDHSLRLVTTSEIIWLDNRFRRRPLLSFKHSRQRDRTLEARTVYRHQSPLTFLTSRKSGLVTVYSVARHVDNLVRCTDLPTYLPCHGSMYAPTAGHSVFVRPSGDDISLLKLSPQGSVHRQDLRYSTTEEPAHDAYPTHRWSTEVQALDRRAATLQPDSGHLEDRELSEINLHGAFSSLLLVLYVSADEFDGMLKKLAQFWQSDVPTENMLTGFDVTFRTGSEPGPASRADFLTEGTINNSRGYQALIEKGLPIQQLVERASWHHNLRQTISHFSPDLSDNWRVMYDRLGELDLDVASDRPASSVRREVHSREQLVLDLALASDVFSAQSLSKSRSYLVDHGVEVISTGTEGLSLSDEPPEVQFGHLRPVHKARVDHYIDAAKEQDGNAPRDAQLTSTLGVRLLLAEWEVGADTETYNYRDPYDESCVIQEPALRRKRTPPPTPGATQSTIMPSQRPPLVVAAAPPRPTQIVDRWQPSHAFSQGMEYRSSTQMSLDAGTIPSSQDFMASTQVLPGVHGGRATLKKPAKKRLGGPSNPWFDRASVNDILRRNKSVVCALSASYISTFAGYPLDSLKSRLQTTKTRISVVRLAGLVYREEGVKGFYRGLWIPLMTISFVRAASFTIYSGTKDYCRNHQYFNRNRMVDAAMTGGISGALSGSLISFGSAPFELVKVRRQLEYTIAASKGINLVKPPNTMDAVREIFRRDGLSGLYTGFSLHFLRDTAGTALYFFEYDAMRHLLGRQRSGEQGPTPLWLPIPVSLIPFVCGSLAGVTSWALIYPLDVVKTKVQQRALAGTPPRGVWDTLRRLVRGPDPNDPKPILAGVARIYRGLGVSAVRSLTTHGLLWTFFDITSHYIDHLP</sequence>
<evidence type="ECO:0000313" key="1">
    <source>
        <dbReference type="EMBL" id="KAH7929725.1"/>
    </source>
</evidence>
<proteinExistence type="predicted"/>
<organism evidence="1 2">
    <name type="scientific">Leucogyrophana mollusca</name>
    <dbReference type="NCBI Taxonomy" id="85980"/>
    <lineage>
        <taxon>Eukaryota</taxon>
        <taxon>Fungi</taxon>
        <taxon>Dikarya</taxon>
        <taxon>Basidiomycota</taxon>
        <taxon>Agaricomycotina</taxon>
        <taxon>Agaricomycetes</taxon>
        <taxon>Agaricomycetidae</taxon>
        <taxon>Boletales</taxon>
        <taxon>Boletales incertae sedis</taxon>
        <taxon>Leucogyrophana</taxon>
    </lineage>
</organism>
<protein>
    <submittedName>
        <fullName evidence="1">Uncharacterized protein</fullName>
    </submittedName>
</protein>
<comment type="caution">
    <text evidence="1">The sequence shown here is derived from an EMBL/GenBank/DDBJ whole genome shotgun (WGS) entry which is preliminary data.</text>
</comment>